<dbReference type="EMBL" id="RPFJ01000002">
    <property type="protein sequence ID" value="RPE00163.1"/>
    <property type="molecule type" value="Genomic_DNA"/>
</dbReference>
<reference evidence="2 3" key="1">
    <citation type="submission" date="2018-11" db="EMBL/GenBank/DDBJ databases">
        <title>Aureibaculum marinum gen. nov., sp. nov., a member of the family Flavobacteriaceae isolated from the Bohai Sea.</title>
        <authorList>
            <person name="Ji X."/>
        </authorList>
    </citation>
    <scope>NUCLEOTIDE SEQUENCE [LARGE SCALE GENOMIC DNA]</scope>
    <source>
        <strain evidence="2 3">BH-SD17</strain>
    </source>
</reference>
<feature type="signal peptide" evidence="1">
    <location>
        <begin position="1"/>
        <end position="21"/>
    </location>
</feature>
<comment type="caution">
    <text evidence="2">The sequence shown here is derived from an EMBL/GenBank/DDBJ whole genome shotgun (WGS) entry which is preliminary data.</text>
</comment>
<evidence type="ECO:0008006" key="4">
    <source>
        <dbReference type="Google" id="ProtNLM"/>
    </source>
</evidence>
<organism evidence="2 3">
    <name type="scientific">Aureibaculum marinum</name>
    <dbReference type="NCBI Taxonomy" id="2487930"/>
    <lineage>
        <taxon>Bacteria</taxon>
        <taxon>Pseudomonadati</taxon>
        <taxon>Bacteroidota</taxon>
        <taxon>Flavobacteriia</taxon>
        <taxon>Flavobacteriales</taxon>
        <taxon>Flavobacteriaceae</taxon>
        <taxon>Aureibaculum</taxon>
    </lineage>
</organism>
<keyword evidence="1" id="KW-0732">Signal</keyword>
<sequence>MRKLVLALSAVLVLTSFTSSTKNTTILKDIDGTLLQSYPVIKALDGSYTITFTVNANTIVTTNAKGNLTHINLIENGFSNKMSTHTVIFTTKGVDFNSYFESNFDVASVDEVVFSRRVRNGKPKKLME</sequence>
<gene>
    <name evidence="2" type="ORF">EGM88_02555</name>
</gene>
<proteinExistence type="predicted"/>
<dbReference type="AlphaFoldDB" id="A0A3N4NUX3"/>
<evidence type="ECO:0000313" key="3">
    <source>
        <dbReference type="Proteomes" id="UP000270856"/>
    </source>
</evidence>
<dbReference type="OrthoDB" id="1439832at2"/>
<dbReference type="Proteomes" id="UP000270856">
    <property type="component" value="Unassembled WGS sequence"/>
</dbReference>
<dbReference type="RefSeq" id="WP_123896398.1">
    <property type="nucleotide sequence ID" value="NZ_RPFJ01000002.1"/>
</dbReference>
<keyword evidence="3" id="KW-1185">Reference proteome</keyword>
<evidence type="ECO:0000313" key="2">
    <source>
        <dbReference type="EMBL" id="RPE00163.1"/>
    </source>
</evidence>
<evidence type="ECO:0000256" key="1">
    <source>
        <dbReference type="SAM" id="SignalP"/>
    </source>
</evidence>
<feature type="chain" id="PRO_5018242947" description="DUF3471 domain-containing protein" evidence="1">
    <location>
        <begin position="22"/>
        <end position="128"/>
    </location>
</feature>
<name>A0A3N4NUX3_9FLAO</name>
<accession>A0A3N4NUX3</accession>
<protein>
    <recommendedName>
        <fullName evidence="4">DUF3471 domain-containing protein</fullName>
    </recommendedName>
</protein>